<feature type="compositionally biased region" description="Low complexity" evidence="1">
    <location>
        <begin position="47"/>
        <end position="62"/>
    </location>
</feature>
<feature type="compositionally biased region" description="Basic and acidic residues" evidence="1">
    <location>
        <begin position="9"/>
        <end position="18"/>
    </location>
</feature>
<dbReference type="Gene3D" id="2.60.34.10">
    <property type="entry name" value="Substrate Binding Domain Of DNAk, Chain A, domain 1"/>
    <property type="match status" value="1"/>
</dbReference>
<dbReference type="EMBL" id="KV426374">
    <property type="protein sequence ID" value="KZV81697.1"/>
    <property type="molecule type" value="Genomic_DNA"/>
</dbReference>
<protein>
    <submittedName>
        <fullName evidence="2">Uncharacterized protein</fullName>
    </submittedName>
</protein>
<evidence type="ECO:0000313" key="3">
    <source>
        <dbReference type="Proteomes" id="UP000077266"/>
    </source>
</evidence>
<dbReference type="InParanoid" id="A0A165C2J6"/>
<keyword evidence="3" id="KW-1185">Reference proteome</keyword>
<proteinExistence type="predicted"/>
<dbReference type="STRING" id="1314781.A0A165C2J6"/>
<accession>A0A165C2J6</accession>
<dbReference type="InterPro" id="IPR029047">
    <property type="entry name" value="HSP70_peptide-bd_sf"/>
</dbReference>
<organism evidence="2 3">
    <name type="scientific">Exidia glandulosa HHB12029</name>
    <dbReference type="NCBI Taxonomy" id="1314781"/>
    <lineage>
        <taxon>Eukaryota</taxon>
        <taxon>Fungi</taxon>
        <taxon>Dikarya</taxon>
        <taxon>Basidiomycota</taxon>
        <taxon>Agaricomycotina</taxon>
        <taxon>Agaricomycetes</taxon>
        <taxon>Auriculariales</taxon>
        <taxon>Exidiaceae</taxon>
        <taxon>Exidia</taxon>
    </lineage>
</organism>
<evidence type="ECO:0000313" key="2">
    <source>
        <dbReference type="EMBL" id="KZV81697.1"/>
    </source>
</evidence>
<gene>
    <name evidence="2" type="ORF">EXIGLDRAFT_703425</name>
</gene>
<dbReference type="AlphaFoldDB" id="A0A165C2J6"/>
<sequence length="210" mass="22749">MYNNTRPRSKYEDERACTKDNSVLGKLGIPPGPVSFDVDPNGTLNVAAADKTTDSTASPSPARKAGSRIQAKNGLESYTYTHRNSTRRLPPTSSRAERRVKRRPPRLKPNPKPAKNEEVGAVGEEVIDAQQSEEKKRSCTMGSDRHGGVPGGTMRAHVDGEPATVVNAGDVNPARVGTARTLKMNDIAVTIELRFEGFGNENGHTRTSRT</sequence>
<evidence type="ECO:0000256" key="1">
    <source>
        <dbReference type="SAM" id="MobiDB-lite"/>
    </source>
</evidence>
<dbReference type="Proteomes" id="UP000077266">
    <property type="component" value="Unassembled WGS sequence"/>
</dbReference>
<feature type="region of interest" description="Disordered" evidence="1">
    <location>
        <begin position="1"/>
        <end position="154"/>
    </location>
</feature>
<name>A0A165C2J6_EXIGL</name>
<feature type="compositionally biased region" description="Basic and acidic residues" evidence="1">
    <location>
        <begin position="132"/>
        <end position="147"/>
    </location>
</feature>
<reference evidence="2 3" key="1">
    <citation type="journal article" date="2016" name="Mol. Biol. Evol.">
        <title>Comparative Genomics of Early-Diverging Mushroom-Forming Fungi Provides Insights into the Origins of Lignocellulose Decay Capabilities.</title>
        <authorList>
            <person name="Nagy L.G."/>
            <person name="Riley R."/>
            <person name="Tritt A."/>
            <person name="Adam C."/>
            <person name="Daum C."/>
            <person name="Floudas D."/>
            <person name="Sun H."/>
            <person name="Yadav J.S."/>
            <person name="Pangilinan J."/>
            <person name="Larsson K.H."/>
            <person name="Matsuura K."/>
            <person name="Barry K."/>
            <person name="Labutti K."/>
            <person name="Kuo R."/>
            <person name="Ohm R.A."/>
            <person name="Bhattacharya S.S."/>
            <person name="Shirouzu T."/>
            <person name="Yoshinaga Y."/>
            <person name="Martin F.M."/>
            <person name="Grigoriev I.V."/>
            <person name="Hibbett D.S."/>
        </authorList>
    </citation>
    <scope>NUCLEOTIDE SEQUENCE [LARGE SCALE GENOMIC DNA]</scope>
    <source>
        <strain evidence="2 3">HHB12029</strain>
    </source>
</reference>
<dbReference type="SUPFAM" id="SSF100920">
    <property type="entry name" value="Heat shock protein 70kD (HSP70), peptide-binding domain"/>
    <property type="match status" value="1"/>
</dbReference>